<dbReference type="Proteomes" id="UP000321822">
    <property type="component" value="Unassembled WGS sequence"/>
</dbReference>
<reference evidence="1 2" key="1">
    <citation type="submission" date="2019-07" db="EMBL/GenBank/DDBJ databases">
        <title>Genomes of sea-ice associated Colwellia species.</title>
        <authorList>
            <person name="Bowman J.P."/>
        </authorList>
    </citation>
    <scope>NUCLEOTIDE SEQUENCE [LARGE SCALE GENOMIC DNA]</scope>
    <source>
        <strain evidence="1 2">ACAM 459</strain>
    </source>
</reference>
<comment type="caution">
    <text evidence="1">The sequence shown here is derived from an EMBL/GenBank/DDBJ whole genome shotgun (WGS) entry which is preliminary data.</text>
</comment>
<keyword evidence="2" id="KW-1185">Reference proteome</keyword>
<evidence type="ECO:0000313" key="2">
    <source>
        <dbReference type="Proteomes" id="UP000321822"/>
    </source>
</evidence>
<name>A0A5C6QI05_9GAMM</name>
<evidence type="ECO:0000313" key="1">
    <source>
        <dbReference type="EMBL" id="TWX68481.1"/>
    </source>
</evidence>
<dbReference type="OrthoDB" id="6402056at2"/>
<sequence>MHVKTHHSQVTKELFNVLSIHEELAEGINNYYNAIKKVPSRESSVIIDTNSPIISGLLTPDGLLYTCFSNSKWDNLSSDSKSLESYVSRVSVSKILLYLALHKNIPFTRTLLISPPGDIKPIDIYRCYAEIISILSSREGAHTGINGFMAFLNKYGGKIDKGITIDCLVLFGGVSNKSDFLYMPEREYTLQMVHDDNEAVRFVPFDSNYLPGIMLPNSLLFECLNVSESTSMSCNIAIEIRKSLSDISQYNCPKLKTLLNSEKENITDAIIINGLIEYESMIDAYPASTKESKVHKSAFLRTFLNKWAGNIAGKNSINEHKFTTRFNRDGEVRCVNPIKIHGETADNQLIDISFNTYLNPTIYKPDGLLTKALLFIKSRVSNYSGIKIQQWETLIDFILKHQYPNSPFINVGNFLSIPVTICSRTKVVQALQAIEKLIKLKESKDKESDFYALIEFFSLKNEKIDDGRTISELNYQCCFSELPKQENITFKITNKINGKVVLSEFEWDILPINNILTHDGILNVAIHNLAKESLNSPVFGSIIHDIQLMVKVINKKFNESVISIEEHKANSTLRYLLTSSLKQLNQRNVRQGFLRLEEIIEGSHRNNKGKLSETFRRFLSTNSHSISSGLKINECGFKTQFSVRKERKYIELITPISEVNGKAIPPPAMNNFDSISNLKNKINDYYQLPIVAITKAAQKEMELYQQLRDELSPLVNRDNNEDFTFSIPEGVQNWVAKTSKDNNKNTTTKLKNFIYTFGREMILAAFLQLRANTPVNDTLFCQGKSNLIHPAFHVWFKKNGSSMKSFFWTPFILPRQILLVCFIRLIIHTTWNKDVIASLRGSDLPYPIPTTSFFIQGYKDKVEKKTTPVEVTHTDKEVREAVELLSLHYHNMKELGFDPESIWDTPDSIRLTFLNASMIDDFILRYSLPKFRIEQLAKHQINVRKGVDGSIHQSQIERNHAQMKTTVGYVDHPLARIYYDANNADFQHRLEATVTFRHVGAEALKEYGISEGDIDLKLLGSPSDESDLPQWFLLPDGSTCLDIWSAIDKPNKSQQWCSGRKCHSENGCPHNQVLISVEDFVHTLRHQRWFIERYDKLLIKYTREYFDEYIAPAMRFTFGLTRFVQTANPEIYRSAELLLTSKLSGDE</sequence>
<organism evidence="1 2">
    <name type="scientific">Colwellia demingiae</name>
    <dbReference type="NCBI Taxonomy" id="89401"/>
    <lineage>
        <taxon>Bacteria</taxon>
        <taxon>Pseudomonadati</taxon>
        <taxon>Pseudomonadota</taxon>
        <taxon>Gammaproteobacteria</taxon>
        <taxon>Alteromonadales</taxon>
        <taxon>Colwelliaceae</taxon>
        <taxon>Colwellia</taxon>
    </lineage>
</organism>
<proteinExistence type="predicted"/>
<gene>
    <name evidence="1" type="ORF">ESZ36_08255</name>
</gene>
<accession>A0A5C6QI05</accession>
<dbReference type="EMBL" id="VOLT01000004">
    <property type="protein sequence ID" value="TWX68481.1"/>
    <property type="molecule type" value="Genomic_DNA"/>
</dbReference>
<dbReference type="RefSeq" id="WP_146786216.1">
    <property type="nucleotide sequence ID" value="NZ_VOLT01000004.1"/>
</dbReference>
<protein>
    <submittedName>
        <fullName evidence="1">Uncharacterized protein</fullName>
    </submittedName>
</protein>
<dbReference type="AlphaFoldDB" id="A0A5C6QI05"/>